<dbReference type="AlphaFoldDB" id="A0AAE0L979"/>
<name>A0AAE0L979_9CHLO</name>
<organism evidence="1 2">
    <name type="scientific">Cymbomonas tetramitiformis</name>
    <dbReference type="NCBI Taxonomy" id="36881"/>
    <lineage>
        <taxon>Eukaryota</taxon>
        <taxon>Viridiplantae</taxon>
        <taxon>Chlorophyta</taxon>
        <taxon>Pyramimonadophyceae</taxon>
        <taxon>Pyramimonadales</taxon>
        <taxon>Pyramimonadaceae</taxon>
        <taxon>Cymbomonas</taxon>
    </lineage>
</organism>
<reference evidence="1 2" key="1">
    <citation type="journal article" date="2015" name="Genome Biol. Evol.">
        <title>Comparative Genomics of a Bacterivorous Green Alga Reveals Evolutionary Causalities and Consequences of Phago-Mixotrophic Mode of Nutrition.</title>
        <authorList>
            <person name="Burns J.A."/>
            <person name="Paasch A."/>
            <person name="Narechania A."/>
            <person name="Kim E."/>
        </authorList>
    </citation>
    <scope>NUCLEOTIDE SEQUENCE [LARGE SCALE GENOMIC DNA]</scope>
    <source>
        <strain evidence="1 2">PLY_AMNH</strain>
    </source>
</reference>
<accession>A0AAE0L979</accession>
<dbReference type="Proteomes" id="UP001190700">
    <property type="component" value="Unassembled WGS sequence"/>
</dbReference>
<evidence type="ECO:0000313" key="2">
    <source>
        <dbReference type="Proteomes" id="UP001190700"/>
    </source>
</evidence>
<evidence type="ECO:0000313" key="1">
    <source>
        <dbReference type="EMBL" id="KAK3276350.1"/>
    </source>
</evidence>
<dbReference type="EMBL" id="LGRX02006590">
    <property type="protein sequence ID" value="KAK3276350.1"/>
    <property type="molecule type" value="Genomic_DNA"/>
</dbReference>
<gene>
    <name evidence="1" type="ORF">CYMTET_15563</name>
</gene>
<proteinExistence type="predicted"/>
<keyword evidence="2" id="KW-1185">Reference proteome</keyword>
<protein>
    <submittedName>
        <fullName evidence="1">Uncharacterized protein</fullName>
    </submittedName>
</protein>
<sequence>MLRVDTTDAVRVNTTGYYYMDGYCTPSEEGHYTAWGMCSAGDSHCEQSLYIVSLELCIWQCKNEPGCIAIGWSGADTICKTYQENGCSEVTAVPPPGWAFFGAPGMTASGKDSGAALYLAPSSWVCLAPSSW</sequence>
<feature type="non-terminal residue" evidence="1">
    <location>
        <position position="132"/>
    </location>
</feature>
<comment type="caution">
    <text evidence="1">The sequence shown here is derived from an EMBL/GenBank/DDBJ whole genome shotgun (WGS) entry which is preliminary data.</text>
</comment>